<protein>
    <submittedName>
        <fullName evidence="1">Uncharacterized protein</fullName>
    </submittedName>
</protein>
<gene>
    <name evidence="1" type="ORF">MtrunA17_Chr5g0439421</name>
</gene>
<organism evidence="1">
    <name type="scientific">Medicago truncatula</name>
    <name type="common">Barrel medic</name>
    <name type="synonym">Medicago tribuloides</name>
    <dbReference type="NCBI Taxonomy" id="3880"/>
    <lineage>
        <taxon>Eukaryota</taxon>
        <taxon>Viridiplantae</taxon>
        <taxon>Streptophyta</taxon>
        <taxon>Embryophyta</taxon>
        <taxon>Tracheophyta</taxon>
        <taxon>Spermatophyta</taxon>
        <taxon>Magnoliopsida</taxon>
        <taxon>eudicotyledons</taxon>
        <taxon>Gunneridae</taxon>
        <taxon>Pentapetalae</taxon>
        <taxon>rosids</taxon>
        <taxon>fabids</taxon>
        <taxon>Fabales</taxon>
        <taxon>Fabaceae</taxon>
        <taxon>Papilionoideae</taxon>
        <taxon>50 kb inversion clade</taxon>
        <taxon>NPAAA clade</taxon>
        <taxon>Hologalegina</taxon>
        <taxon>IRL clade</taxon>
        <taxon>Trifolieae</taxon>
        <taxon>Medicago</taxon>
    </lineage>
</organism>
<name>A0A396HVH8_MEDTR</name>
<reference evidence="1" key="1">
    <citation type="journal article" date="2018" name="Nat. Plants">
        <title>Whole-genome landscape of Medicago truncatula symbiotic genes.</title>
        <authorList>
            <person name="Pecrix Y."/>
            <person name="Gamas P."/>
            <person name="Carrere S."/>
        </authorList>
    </citation>
    <scope>NUCLEOTIDE SEQUENCE</scope>
    <source>
        <tissue evidence="1">Leaves</tissue>
    </source>
</reference>
<dbReference type="Proteomes" id="UP000265566">
    <property type="component" value="Chromosome 5"/>
</dbReference>
<comment type="caution">
    <text evidence="1">The sequence shown here is derived from an EMBL/GenBank/DDBJ whole genome shotgun (WGS) entry which is preliminary data.</text>
</comment>
<dbReference type="EMBL" id="PSQE01000005">
    <property type="protein sequence ID" value="RHN57352.1"/>
    <property type="molecule type" value="Genomic_DNA"/>
</dbReference>
<evidence type="ECO:0000313" key="1">
    <source>
        <dbReference type="EMBL" id="RHN57352.1"/>
    </source>
</evidence>
<proteinExistence type="predicted"/>
<dbReference type="Gramene" id="rna32880">
    <property type="protein sequence ID" value="RHN57352.1"/>
    <property type="gene ID" value="gene32880"/>
</dbReference>
<dbReference type="AlphaFoldDB" id="A0A396HVH8"/>
<accession>A0A396HVH8</accession>
<sequence length="43" mass="5231">MQRAPATVEEQLLEKAIKEECQWENLPRRLHQTVHSKEEWMAR</sequence>